<evidence type="ECO:0000313" key="1">
    <source>
        <dbReference type="EMBL" id="KAF8481700.1"/>
    </source>
</evidence>
<dbReference type="EMBL" id="WHVB01000006">
    <property type="protein sequence ID" value="KAF8481700.1"/>
    <property type="molecule type" value="Genomic_DNA"/>
</dbReference>
<evidence type="ECO:0000313" key="2">
    <source>
        <dbReference type="Proteomes" id="UP000759537"/>
    </source>
</evidence>
<protein>
    <submittedName>
        <fullName evidence="1">Uncharacterized protein</fullName>
    </submittedName>
</protein>
<accession>A0A9P5MYD0</accession>
<keyword evidence="2" id="KW-1185">Reference proteome</keyword>
<sequence>MVIITSLFYCKKLWRGEAAGLTRVAATRALNSDPAASTSTGAMIDRPKAQARTGGADAPMTRLASPCYPEGCGEGSLRSLLMGPEDNPDPGTRPWYPPAAISYTSHAVSMIWIRLIVRGLLLQYRDFGASVSPFVRLLKPGRDGGATMSVRGTWYGTSIGQSREGPLWELGSHLGNGPDWSELTYGVELHPETNVASSPAL</sequence>
<proteinExistence type="predicted"/>
<dbReference type="Proteomes" id="UP000759537">
    <property type="component" value="Unassembled WGS sequence"/>
</dbReference>
<reference evidence="1" key="2">
    <citation type="journal article" date="2020" name="Nat. Commun.">
        <title>Large-scale genome sequencing of mycorrhizal fungi provides insights into the early evolution of symbiotic traits.</title>
        <authorList>
            <person name="Miyauchi S."/>
            <person name="Kiss E."/>
            <person name="Kuo A."/>
            <person name="Drula E."/>
            <person name="Kohler A."/>
            <person name="Sanchez-Garcia M."/>
            <person name="Morin E."/>
            <person name="Andreopoulos B."/>
            <person name="Barry K.W."/>
            <person name="Bonito G."/>
            <person name="Buee M."/>
            <person name="Carver A."/>
            <person name="Chen C."/>
            <person name="Cichocki N."/>
            <person name="Clum A."/>
            <person name="Culley D."/>
            <person name="Crous P.W."/>
            <person name="Fauchery L."/>
            <person name="Girlanda M."/>
            <person name="Hayes R.D."/>
            <person name="Keri Z."/>
            <person name="LaButti K."/>
            <person name="Lipzen A."/>
            <person name="Lombard V."/>
            <person name="Magnuson J."/>
            <person name="Maillard F."/>
            <person name="Murat C."/>
            <person name="Nolan M."/>
            <person name="Ohm R.A."/>
            <person name="Pangilinan J."/>
            <person name="Pereira M.F."/>
            <person name="Perotto S."/>
            <person name="Peter M."/>
            <person name="Pfister S."/>
            <person name="Riley R."/>
            <person name="Sitrit Y."/>
            <person name="Stielow J.B."/>
            <person name="Szollosi G."/>
            <person name="Zifcakova L."/>
            <person name="Stursova M."/>
            <person name="Spatafora J.W."/>
            <person name="Tedersoo L."/>
            <person name="Vaario L.M."/>
            <person name="Yamada A."/>
            <person name="Yan M."/>
            <person name="Wang P."/>
            <person name="Xu J."/>
            <person name="Bruns T."/>
            <person name="Baldrian P."/>
            <person name="Vilgalys R."/>
            <person name="Dunand C."/>
            <person name="Henrissat B."/>
            <person name="Grigoriev I.V."/>
            <person name="Hibbett D."/>
            <person name="Nagy L.G."/>
            <person name="Martin F.M."/>
        </authorList>
    </citation>
    <scope>NUCLEOTIDE SEQUENCE</scope>
    <source>
        <strain evidence="1">Prilba</strain>
    </source>
</reference>
<name>A0A9P5MYD0_9AGAM</name>
<reference evidence="1" key="1">
    <citation type="submission" date="2019-10" db="EMBL/GenBank/DDBJ databases">
        <authorList>
            <consortium name="DOE Joint Genome Institute"/>
            <person name="Kuo A."/>
            <person name="Miyauchi S."/>
            <person name="Kiss E."/>
            <person name="Drula E."/>
            <person name="Kohler A."/>
            <person name="Sanchez-Garcia M."/>
            <person name="Andreopoulos B."/>
            <person name="Barry K.W."/>
            <person name="Bonito G."/>
            <person name="Buee M."/>
            <person name="Carver A."/>
            <person name="Chen C."/>
            <person name="Cichocki N."/>
            <person name="Clum A."/>
            <person name="Culley D."/>
            <person name="Crous P.W."/>
            <person name="Fauchery L."/>
            <person name="Girlanda M."/>
            <person name="Hayes R."/>
            <person name="Keri Z."/>
            <person name="LaButti K."/>
            <person name="Lipzen A."/>
            <person name="Lombard V."/>
            <person name="Magnuson J."/>
            <person name="Maillard F."/>
            <person name="Morin E."/>
            <person name="Murat C."/>
            <person name="Nolan M."/>
            <person name="Ohm R."/>
            <person name="Pangilinan J."/>
            <person name="Pereira M."/>
            <person name="Perotto S."/>
            <person name="Peter M."/>
            <person name="Riley R."/>
            <person name="Sitrit Y."/>
            <person name="Stielow B."/>
            <person name="Szollosi G."/>
            <person name="Zifcakova L."/>
            <person name="Stursova M."/>
            <person name="Spatafora J.W."/>
            <person name="Tedersoo L."/>
            <person name="Vaario L.-M."/>
            <person name="Yamada A."/>
            <person name="Yan M."/>
            <person name="Wang P."/>
            <person name="Xu J."/>
            <person name="Bruns T."/>
            <person name="Baldrian P."/>
            <person name="Vilgalys R."/>
            <person name="Henrissat B."/>
            <person name="Grigoriev I.V."/>
            <person name="Hibbett D."/>
            <person name="Nagy L.G."/>
            <person name="Martin F.M."/>
        </authorList>
    </citation>
    <scope>NUCLEOTIDE SEQUENCE</scope>
    <source>
        <strain evidence="1">Prilba</strain>
    </source>
</reference>
<dbReference type="AlphaFoldDB" id="A0A9P5MYD0"/>
<organism evidence="1 2">
    <name type="scientific">Russula ochroleuca</name>
    <dbReference type="NCBI Taxonomy" id="152965"/>
    <lineage>
        <taxon>Eukaryota</taxon>
        <taxon>Fungi</taxon>
        <taxon>Dikarya</taxon>
        <taxon>Basidiomycota</taxon>
        <taxon>Agaricomycotina</taxon>
        <taxon>Agaricomycetes</taxon>
        <taxon>Russulales</taxon>
        <taxon>Russulaceae</taxon>
        <taxon>Russula</taxon>
    </lineage>
</organism>
<gene>
    <name evidence="1" type="ORF">DFH94DRAFT_844099</name>
</gene>
<comment type="caution">
    <text evidence="1">The sequence shown here is derived from an EMBL/GenBank/DDBJ whole genome shotgun (WGS) entry which is preliminary data.</text>
</comment>